<sequence length="173" mass="19136">MPYPNMSNGSAIYPNRGESQSGATAELLVAESQHVEVPIMNHLASNWAWNFGHNPCITVQSDSLHCNLWLGTHTCASCLTDFPTRAAVTLHAKQQGPGHSPFMCTCLRSFARLDTLKRHCQAKNGTAEAIHCPLCTKHDGDKSFTRRDHLQQHLAGYHKLDHKGLAHFAARNN</sequence>
<reference evidence="1" key="1">
    <citation type="submission" date="2023-06" db="EMBL/GenBank/DDBJ databases">
        <title>Genome-scale phylogeny and comparative genomics of the fungal order Sordariales.</title>
        <authorList>
            <consortium name="Lawrence Berkeley National Laboratory"/>
            <person name="Hensen N."/>
            <person name="Bonometti L."/>
            <person name="Westerberg I."/>
            <person name="Brannstrom I.O."/>
            <person name="Guillou S."/>
            <person name="Cros-Aarteil S."/>
            <person name="Calhoun S."/>
            <person name="Haridas S."/>
            <person name="Kuo A."/>
            <person name="Mondo S."/>
            <person name="Pangilinan J."/>
            <person name="Riley R."/>
            <person name="LaButti K."/>
            <person name="Andreopoulos B."/>
            <person name="Lipzen A."/>
            <person name="Chen C."/>
            <person name="Yanf M."/>
            <person name="Daum C."/>
            <person name="Ng V."/>
            <person name="Clum A."/>
            <person name="Steindorff A."/>
            <person name="Ohm R."/>
            <person name="Martin F."/>
            <person name="Silar P."/>
            <person name="Natvig D."/>
            <person name="Lalanne C."/>
            <person name="Gautier V."/>
            <person name="Ament-velasquez S.L."/>
            <person name="Kruys A."/>
            <person name="Hutchinson M.I."/>
            <person name="Powell A.J."/>
            <person name="Barry K."/>
            <person name="Miller A.N."/>
            <person name="Grigoriev I.V."/>
            <person name="Debuchy R."/>
            <person name="Gladieux P."/>
            <person name="Thoren M.H."/>
            <person name="Johannesson H."/>
        </authorList>
    </citation>
    <scope>NUCLEOTIDE SEQUENCE</scope>
    <source>
        <strain evidence="1">SMH3187-1</strain>
    </source>
</reference>
<dbReference type="Gene3D" id="3.30.160.60">
    <property type="entry name" value="Classic Zinc Finger"/>
    <property type="match status" value="1"/>
</dbReference>
<dbReference type="EMBL" id="JAUKUD010000005">
    <property type="protein sequence ID" value="KAK0743894.1"/>
    <property type="molecule type" value="Genomic_DNA"/>
</dbReference>
<name>A0AA40K2V1_9PEZI</name>
<evidence type="ECO:0000313" key="2">
    <source>
        <dbReference type="Proteomes" id="UP001172155"/>
    </source>
</evidence>
<accession>A0AA40K2V1</accession>
<dbReference type="AlphaFoldDB" id="A0AA40K2V1"/>
<comment type="caution">
    <text evidence="1">The sequence shown here is derived from an EMBL/GenBank/DDBJ whole genome shotgun (WGS) entry which is preliminary data.</text>
</comment>
<proteinExistence type="predicted"/>
<evidence type="ECO:0008006" key="3">
    <source>
        <dbReference type="Google" id="ProtNLM"/>
    </source>
</evidence>
<evidence type="ECO:0000313" key="1">
    <source>
        <dbReference type="EMBL" id="KAK0743894.1"/>
    </source>
</evidence>
<organism evidence="1 2">
    <name type="scientific">Schizothecium vesticola</name>
    <dbReference type="NCBI Taxonomy" id="314040"/>
    <lineage>
        <taxon>Eukaryota</taxon>
        <taxon>Fungi</taxon>
        <taxon>Dikarya</taxon>
        <taxon>Ascomycota</taxon>
        <taxon>Pezizomycotina</taxon>
        <taxon>Sordariomycetes</taxon>
        <taxon>Sordariomycetidae</taxon>
        <taxon>Sordariales</taxon>
        <taxon>Schizotheciaceae</taxon>
        <taxon>Schizothecium</taxon>
    </lineage>
</organism>
<gene>
    <name evidence="1" type="ORF">B0T18DRAFT_448469</name>
</gene>
<keyword evidence="2" id="KW-1185">Reference proteome</keyword>
<protein>
    <recommendedName>
        <fullName evidence="3">C2H2-type domain-containing protein</fullName>
    </recommendedName>
</protein>
<dbReference type="Proteomes" id="UP001172155">
    <property type="component" value="Unassembled WGS sequence"/>
</dbReference>